<dbReference type="GO" id="GO:0034198">
    <property type="term" value="P:cellular response to amino acid starvation"/>
    <property type="evidence" value="ECO:0007669"/>
    <property type="project" value="TreeGrafter"/>
</dbReference>
<keyword evidence="3" id="KW-0677">Repeat</keyword>
<evidence type="ECO:0000256" key="2">
    <source>
        <dbReference type="ARBA" id="ARBA00011082"/>
    </source>
</evidence>
<dbReference type="InterPro" id="IPR056810">
    <property type="entry name" value="GNC1-like_N"/>
</dbReference>
<evidence type="ECO:0000256" key="6">
    <source>
        <dbReference type="PROSITE-ProRule" id="PRU00103"/>
    </source>
</evidence>
<dbReference type="InterPro" id="IPR011989">
    <property type="entry name" value="ARM-like"/>
</dbReference>
<dbReference type="CDD" id="cd01417">
    <property type="entry name" value="Ribosomal_L19e_E"/>
    <property type="match status" value="1"/>
</dbReference>
<feature type="repeat" description="HEAT" evidence="6">
    <location>
        <begin position="1502"/>
        <end position="1540"/>
    </location>
</feature>
<keyword evidence="4 7" id="KW-0689">Ribosomal protein</keyword>
<dbReference type="InterPro" id="IPR016024">
    <property type="entry name" value="ARM-type_fold"/>
</dbReference>
<feature type="repeat" description="HEAT" evidence="6">
    <location>
        <begin position="1620"/>
        <end position="1658"/>
    </location>
</feature>
<protein>
    <recommendedName>
        <fullName evidence="7">Ribosomal protein L19</fullName>
    </recommendedName>
</protein>
<dbReference type="VEuPathDB" id="FungiDB:TERG_00719"/>
<keyword evidence="5 7" id="KW-0687">Ribonucleoprotein</keyword>
<organism evidence="11 12">
    <name type="scientific">Trichophyton rubrum</name>
    <name type="common">Athlete's foot fungus</name>
    <name type="synonym">Epidermophyton rubrum</name>
    <dbReference type="NCBI Taxonomy" id="5551"/>
    <lineage>
        <taxon>Eukaryota</taxon>
        <taxon>Fungi</taxon>
        <taxon>Dikarya</taxon>
        <taxon>Ascomycota</taxon>
        <taxon>Pezizomycotina</taxon>
        <taxon>Eurotiomycetes</taxon>
        <taxon>Eurotiomycetidae</taxon>
        <taxon>Onygenales</taxon>
        <taxon>Arthrodermataceae</taxon>
        <taxon>Trichophyton</taxon>
    </lineage>
</organism>
<dbReference type="InterPro" id="IPR023638">
    <property type="entry name" value="Ribosomal_eL19_CS"/>
</dbReference>
<proteinExistence type="inferred from homology"/>
<dbReference type="Pfam" id="PF01280">
    <property type="entry name" value="Ribosomal_L19e"/>
    <property type="match status" value="1"/>
</dbReference>
<dbReference type="InterPro" id="IPR021133">
    <property type="entry name" value="HEAT_type_2"/>
</dbReference>
<name>A0A178ETC7_TRIRU</name>
<dbReference type="Proteomes" id="UP000243015">
    <property type="component" value="Unassembled WGS sequence"/>
</dbReference>
<feature type="region of interest" description="Disordered" evidence="8">
    <location>
        <begin position="2721"/>
        <end position="2747"/>
    </location>
</feature>
<dbReference type="GO" id="GO:0003735">
    <property type="term" value="F:structural constituent of ribosome"/>
    <property type="evidence" value="ECO:0007669"/>
    <property type="project" value="InterPro"/>
</dbReference>
<dbReference type="Gene3D" id="1.10.1200.240">
    <property type="match status" value="1"/>
</dbReference>
<dbReference type="InterPro" id="IPR056809">
    <property type="entry name" value="HEAT_GCN1_fung"/>
</dbReference>
<dbReference type="FunFam" id="1.10.1650.10:FF:000001">
    <property type="entry name" value="Ribosomal protein L19"/>
    <property type="match status" value="1"/>
</dbReference>
<dbReference type="PROSITE" id="PS50077">
    <property type="entry name" value="HEAT_REPEAT"/>
    <property type="match status" value="3"/>
</dbReference>
<evidence type="ECO:0000256" key="1">
    <source>
        <dbReference type="ARBA" id="ARBA00007366"/>
    </source>
</evidence>
<dbReference type="Pfam" id="PF25476">
    <property type="entry name" value="Ribosomal_L19e_C"/>
    <property type="match status" value="1"/>
</dbReference>
<dbReference type="InterPro" id="IPR033935">
    <property type="entry name" value="Ribosomal_eL19_euk"/>
</dbReference>
<comment type="caution">
    <text evidence="11">The sequence shown here is derived from an EMBL/GenBank/DDBJ whole genome shotgun (WGS) entry which is preliminary data.</text>
</comment>
<dbReference type="PANTHER" id="PTHR23346:SF7">
    <property type="entry name" value="STALLED RIBOSOME SENSOR GCN1"/>
    <property type="match status" value="1"/>
</dbReference>
<dbReference type="GO" id="GO:0006412">
    <property type="term" value="P:translation"/>
    <property type="evidence" value="ECO:0007669"/>
    <property type="project" value="InterPro"/>
</dbReference>
<comment type="similarity">
    <text evidence="2 7">Belongs to the eukaryotic ribosomal protein eL19 family.</text>
</comment>
<evidence type="ECO:0000259" key="9">
    <source>
        <dbReference type="SMART" id="SM01349"/>
    </source>
</evidence>
<dbReference type="GO" id="GO:0022625">
    <property type="term" value="C:cytosolic large ribosomal subunit"/>
    <property type="evidence" value="ECO:0007669"/>
    <property type="project" value="InterPro"/>
</dbReference>
<dbReference type="Pfam" id="PF24993">
    <property type="entry name" value="GNC1_N"/>
    <property type="match status" value="1"/>
</dbReference>
<dbReference type="Gene3D" id="1.10.1650.10">
    <property type="match status" value="1"/>
</dbReference>
<feature type="region of interest" description="Disordered" evidence="8">
    <location>
        <begin position="2812"/>
        <end position="2853"/>
    </location>
</feature>
<evidence type="ECO:0000256" key="4">
    <source>
        <dbReference type="ARBA" id="ARBA00022980"/>
    </source>
</evidence>
<dbReference type="EMBL" id="LHPM01000018">
    <property type="protein sequence ID" value="OAL63238.1"/>
    <property type="molecule type" value="Genomic_DNA"/>
</dbReference>
<dbReference type="Pfam" id="PF12074">
    <property type="entry name" value="Gcn1_N"/>
    <property type="match status" value="2"/>
</dbReference>
<dbReference type="InterPro" id="IPR034085">
    <property type="entry name" value="TOG"/>
</dbReference>
<dbReference type="InterPro" id="IPR035970">
    <property type="entry name" value="60S_ribosomal_eL19_sf"/>
</dbReference>
<feature type="domain" description="Large ribosomal subunit protein eL19" evidence="10">
    <location>
        <begin position="2664"/>
        <end position="2807"/>
    </location>
</feature>
<dbReference type="InterPro" id="IPR057259">
    <property type="entry name" value="Ribosomal_L19e"/>
</dbReference>
<dbReference type="SUPFAM" id="SSF48371">
    <property type="entry name" value="ARM repeat"/>
    <property type="match status" value="4"/>
</dbReference>
<evidence type="ECO:0000313" key="11">
    <source>
        <dbReference type="EMBL" id="OAL63238.1"/>
    </source>
</evidence>
<reference evidence="11 12" key="1">
    <citation type="submission" date="2016-05" db="EMBL/GenBank/DDBJ databases">
        <title>Genome sequencing of Trichophyton rubrum CMCC(F)T1i isolated from hair.</title>
        <authorList>
            <person name="Zhan P."/>
            <person name="Tao Y."/>
            <person name="Liu W."/>
        </authorList>
    </citation>
    <scope>NUCLEOTIDE SEQUENCE [LARGE SCALE GENOMIC DNA]</scope>
    <source>
        <strain evidence="12">CMCC(F)T1i</strain>
    </source>
</reference>
<evidence type="ECO:0000256" key="8">
    <source>
        <dbReference type="SAM" id="MobiDB-lite"/>
    </source>
</evidence>
<dbReference type="InterPro" id="IPR022716">
    <property type="entry name" value="Gcn1_N"/>
</dbReference>
<sequence>MDEEQWDEVKKGSLTPLEPVVFSSSTSRRCQLLHQLQDTIARDSQLPPQLYKTVLLLLFRTYPVYIDRESRHAAQRCAKALFPSIPCTDLPAFAQLLRKESSNTAVAPANAFVLVEWCSTLLQYLSTRLDDYSPLVLETVFAISKALETCLGTSTKQSLKHSVIIITRRALRAVFSAEFHGSNLVRDVVPSLIKEATSGFKNAPILGVICGVCARLPNRKNDLDAVKGEIFQFYSKEIVASRTPVPRHVHEGIRDLFTSFSTMEDLQKYVWPAVEKAILRSPEILLAGVLTSLVSSIPVEIDLSEVFSSSICKQLLANIKSTNAVIRKGAIEALEAFIPRCSDEKSLLKVVDEVVTPLKAQKIPNVEQRALQAQVLRVVPCSSSASQAILTGLSAALLRESSEVALEPEIKSFCHHLTFLVSSRADVSMENCTTVIKGCDDKRAGFRKTWLMNMGELFWNCDNSALQSSQTFSKECLHPVLTRLHKSFTEISANPIPSLQGGTISTANVLTALSLEKFWNEDNLPYPIEDIFTTALSISPKPSFLLNPKIYTKLSSADELEWALRALFAVTVQPGFATSDEQAQEAWAQAFIYLCYLKQPVLIGSIIINSIWKWLYYLGIADKESAAVLSGAGNSNLSHVVRAITPSVSERDGLDSINKKDLESQCIELLVLCRPELVPGTSWINLSLKMGIDPGKLAIEYPDQCLNQILLSTGDPIRHNIAEARQAAWNAAADLGFVAPEVMIPKLVAQFCEDLKPERISQFSATDIAIARHTGDTPFIDVLDTKAKNLPNKSAKDYDTLKWEEELRAEVAKKHGQKQKKLTADEQAKVKAQLEKESEIRDAVNSAEVMIKRGAGIIKSLANSPPTEADGWINPACSSLCKLAQLGGGVIVGDSISSALMACGDKVSSRIGEMRPFVAIATIRAVGKTFLRSELETEPLGSLITRILYRLRILSEQRPLDGVSLGYILPLIFIVLENNGIEESKDDSGEQVLLALEFISFHTNSFSDARLPRIETLRHLINAMRKHTAHYKLVRDALSDLCRAMAANIQPDELEVLLRGSISREIAVRTAVLQSILSEIDLTDIDFSVHLWIAYHDNVAENAEIAREIWEENALDVDEQSPDLIIKHLANDDLSLRSAAAIALAHACELCPSIFSDTLKKLESMYREQVHTKPVQTDSYGMPRKAEQADAWEIRSGIALSFGAMASGFSGDDIVSFFRFLIDEGPLIDRNASVRRQMAESGSAVITSRGREKVEELMSIFETTLETSDKETEQSDWLNEAVIILYGSLAQHLVVGDDRIQKVTRKLMDALSTPSETVQLAVAQCLIPLIRLDGSDASHFVQELLDQLFTSKKYAARRGAAYGLAGIVRGKGVLALRDFGIMSRLAEASENKKESNQRQGAVLAYELLAFVLGRVFEPYVIRIVPQLLTSFGDPSIDVRDACLDAAKACFASLSSFGVKQILPTLLDGLDDTQWRSKKGACDLLGAMAYLDPQQLALNLPDIIPPLTEVLNDSHKEVRNSANRSLQRFGDVISNPEVKSLVSILLKALSDPTKYTDEALDALIKISFVHYLDAPSLALVVRILERGLSDRSTTKRKAAQIIGSLAHLTERKDLISHLPILVAGLKTAVVDPVPTTRATASKALGSLIEKLGEDTLPDLIPSLMATLKSEAGAGDRMGSAQALAEVLAGLGTSRLEDTLPSLLQNVSSSKATVREGFMTLFIFLPACFGNSFAAYLNRIIPPILVGLADEVESIRETSLRAGRLLVKNFSTRSIDLLLPELERGLANDNYRIRLSSVELIGDLLFNLTGATAADGEEEIDSAIQAGQSLLEVLGEERRNKVLSSIYICRCDTSGLVRSAAINVWKALVATPRTLKELVPTLSQVIIRRLGSSNMEQKVIAGNALGELIKKAGEGVLSTLLPELEEGLITSTDIDGRQGICLAVRELVVSSSEESLETYEKALISIVKTALVDTNDQVREAAAEAFDALQQALGKRIVDRVLPDLLHLLHNENDAEQALAALLTLLTEATRANIILPNLIPTLLTKPITGFNAKALASLSKVAGGGMNRRLPTILNTLMDEIISTEDSGLKSEVSDAFDTVLDSVDEFDGLNVAMNVMLALMKHDDHRRRSSAAMHLATFFSNTEMDISRFYPELIRVLLISFDDRDKEVVKAAWEGLNQLTKSMKKEEMEVLVNPARQVLRQVGVPGSNLAGFSLPKGIGAILPIFLQGLLNGNIEQRTQSALAIGDIIDRTSPESLKTFVTQITGPLIRVVSERSVDIKCAIFLALDKLLEKIPLFVKPFLPQLQRTFARGLADTSSETLRTRAAKGLGILITLTPRVDPLVAELITGSKTTDPGVKNAMLRALHDVVDKAGTNMSEASRQAVLGLVDNDSVDDAATTITNAKLAGALIKSLPTPTAIPLIKNRILATQLTHQSILRLNAILVESPALLNENFRSEVPVAICHAIRNSDVFISDNGVLAAGKYLLSAHMDRKPEDEKEVFEALAGIVQPGKPVDTRRLTLVVLRTVARENQEMIARYRSLVVPPVFGGVRDTVIPVKLAAEAAFLAIFSVVESEGEVFEEYMKGPGAELPAGPKRSMQDYFKRVALRLGGQARERREAEGGQGGLGLSSDEVEDEKEVWSVGKVDLGESFASHTRLANRNETVNLRTQKRLAASVVGCGQRKIWLDPSEVNEISTANSRQTIRKLISDGLIIRKPVTMHSRSRARELAEARRNGRHRGFGKRKGTKDARMPSQVLWMRRLRVLRRLLAKYRAAGKIDKHLYHELYHLSKGNTFKHKRALVEHIHKAKAEKQRERALKEEMDAKRAKTKAARERRQERISAKRNALLGEDEEEA</sequence>
<feature type="region of interest" description="Disordered" evidence="8">
    <location>
        <begin position="2612"/>
        <end position="2631"/>
    </location>
</feature>
<dbReference type="VEuPathDB" id="FungiDB:TERG_00720"/>
<evidence type="ECO:0000256" key="7">
    <source>
        <dbReference type="RuleBase" id="RU000574"/>
    </source>
</evidence>
<dbReference type="PANTHER" id="PTHR23346">
    <property type="entry name" value="TRANSLATIONAL ACTIVATOR GCN1-RELATED"/>
    <property type="match status" value="1"/>
</dbReference>
<comment type="similarity">
    <text evidence="1">Belongs to the GCN1 family.</text>
</comment>
<dbReference type="SMART" id="SM01349">
    <property type="entry name" value="TOG"/>
    <property type="match status" value="1"/>
</dbReference>
<dbReference type="SMART" id="SM01416">
    <property type="entry name" value="Ribosomal_L19e"/>
    <property type="match status" value="1"/>
</dbReference>
<feature type="domain" description="TOG" evidence="9">
    <location>
        <begin position="1325"/>
        <end position="1561"/>
    </location>
</feature>
<dbReference type="InterPro" id="IPR015972">
    <property type="entry name" value="Ribosomal_eL19_dom1"/>
</dbReference>
<dbReference type="InterPro" id="IPR000196">
    <property type="entry name" value="Ribosomal_eL19_dom"/>
</dbReference>
<gene>
    <name evidence="11" type="ORF">A7C99_5628</name>
</gene>
<dbReference type="PROSITE" id="PS00526">
    <property type="entry name" value="RIBOSOMAL_L19E"/>
    <property type="match status" value="1"/>
</dbReference>
<evidence type="ECO:0000313" key="12">
    <source>
        <dbReference type="Proteomes" id="UP000243015"/>
    </source>
</evidence>
<evidence type="ECO:0000256" key="5">
    <source>
        <dbReference type="ARBA" id="ARBA00023274"/>
    </source>
</evidence>
<dbReference type="Pfam" id="PF25801">
    <property type="entry name" value="HEAT_GCN1_C_2"/>
    <property type="match status" value="1"/>
</dbReference>
<dbReference type="Pfam" id="PF24987">
    <property type="entry name" value="HEAT_EF3_N"/>
    <property type="match status" value="1"/>
</dbReference>
<feature type="compositionally biased region" description="Basic residues" evidence="8">
    <location>
        <begin position="2733"/>
        <end position="2744"/>
    </location>
</feature>
<dbReference type="Gene3D" id="1.25.10.10">
    <property type="entry name" value="Leucine-rich Repeat Variant"/>
    <property type="match status" value="5"/>
</dbReference>
<dbReference type="Pfam" id="PF24984">
    <property type="entry name" value="HEAT_EF3_GNC1"/>
    <property type="match status" value="1"/>
</dbReference>
<dbReference type="InterPro" id="IPR057546">
    <property type="entry name" value="HEAT_GCN1"/>
</dbReference>
<dbReference type="FunFam" id="1.10.1200.240:FF:000001">
    <property type="entry name" value="Ribosomal protein L19"/>
    <property type="match status" value="1"/>
</dbReference>
<dbReference type="InterPro" id="IPR057260">
    <property type="entry name" value="Ribosomal_L19e_C"/>
</dbReference>
<dbReference type="GO" id="GO:0030295">
    <property type="term" value="F:protein kinase activator activity"/>
    <property type="evidence" value="ECO:0007669"/>
    <property type="project" value="UniProtKB-ARBA"/>
</dbReference>
<dbReference type="NCBIfam" id="NF006343">
    <property type="entry name" value="PRK08570.1"/>
    <property type="match status" value="1"/>
</dbReference>
<feature type="compositionally biased region" description="Basic and acidic residues" evidence="8">
    <location>
        <begin position="2812"/>
        <end position="2839"/>
    </location>
</feature>
<evidence type="ECO:0000256" key="3">
    <source>
        <dbReference type="ARBA" id="ARBA00022737"/>
    </source>
</evidence>
<feature type="repeat" description="HEAT" evidence="6">
    <location>
        <begin position="1961"/>
        <end position="1998"/>
    </location>
</feature>
<feature type="compositionally biased region" description="Basic and acidic residues" evidence="8">
    <location>
        <begin position="2723"/>
        <end position="2732"/>
    </location>
</feature>
<dbReference type="Pfam" id="PF24916">
    <property type="entry name" value="HEAT_GCN1_fung"/>
    <property type="match status" value="1"/>
</dbReference>
<dbReference type="GO" id="GO:1904688">
    <property type="term" value="P:regulation of cytoplasmic translational initiation"/>
    <property type="evidence" value="ECO:0007669"/>
    <property type="project" value="UniProtKB-ARBA"/>
</dbReference>
<dbReference type="SUPFAM" id="SSF48140">
    <property type="entry name" value="Ribosomal protein L19 (L19e)"/>
    <property type="match status" value="1"/>
</dbReference>
<evidence type="ECO:0000259" key="10">
    <source>
        <dbReference type="SMART" id="SM01416"/>
    </source>
</evidence>
<dbReference type="Pfam" id="PF23271">
    <property type="entry name" value="HEAT_GCN1"/>
    <property type="match status" value="1"/>
</dbReference>
<dbReference type="FunFam" id="1.25.10.10:FF:000090">
    <property type="entry name" value="eIF-2-alpha kinase activator GCN1"/>
    <property type="match status" value="1"/>
</dbReference>
<accession>A0A178ETC7</accession>
<dbReference type="HAMAP" id="MF_01475">
    <property type="entry name" value="Ribosomal_eL19"/>
    <property type="match status" value="1"/>
</dbReference>